<evidence type="ECO:0000313" key="5">
    <source>
        <dbReference type="EMBL" id="WCL55720.1"/>
    </source>
</evidence>
<feature type="domain" description="EcxA zinc-binding" evidence="3">
    <location>
        <begin position="528"/>
        <end position="842"/>
    </location>
</feature>
<dbReference type="InterPro" id="IPR032534">
    <property type="entry name" value="EcxA_zinc-bd"/>
</dbReference>
<name>A0AAE9XUP0_9PROT</name>
<dbReference type="Pfam" id="PF17148">
    <property type="entry name" value="DUF5117"/>
    <property type="match status" value="1"/>
</dbReference>
<feature type="chain" id="PRO_5042037041" evidence="2">
    <location>
        <begin position="32"/>
        <end position="919"/>
    </location>
</feature>
<organism evidence="5 6">
    <name type="scientific">Gimibacter soli</name>
    <dbReference type="NCBI Taxonomy" id="3024400"/>
    <lineage>
        <taxon>Bacteria</taxon>
        <taxon>Pseudomonadati</taxon>
        <taxon>Pseudomonadota</taxon>
        <taxon>Alphaproteobacteria</taxon>
        <taxon>Kordiimonadales</taxon>
        <taxon>Temperatibacteraceae</taxon>
        <taxon>Gimibacter</taxon>
    </lineage>
</organism>
<dbReference type="Gene3D" id="3.40.390.10">
    <property type="entry name" value="Collagenase (Catalytic Domain)"/>
    <property type="match status" value="1"/>
</dbReference>
<feature type="compositionally biased region" description="Basic and acidic residues" evidence="1">
    <location>
        <begin position="32"/>
        <end position="41"/>
    </location>
</feature>
<dbReference type="AlphaFoldDB" id="A0AAE9XUP0"/>
<dbReference type="InterPro" id="IPR034032">
    <property type="entry name" value="Zn_MMP-like_bac"/>
</dbReference>
<keyword evidence="5" id="KW-0482">Metalloprotease</keyword>
<dbReference type="PANTHER" id="PTHR38478">
    <property type="entry name" value="PEPTIDASE M1A AND M12B"/>
    <property type="match status" value="1"/>
</dbReference>
<dbReference type="Proteomes" id="UP001217500">
    <property type="component" value="Chromosome"/>
</dbReference>
<dbReference type="GO" id="GO:0008237">
    <property type="term" value="F:metallopeptidase activity"/>
    <property type="evidence" value="ECO:0007669"/>
    <property type="project" value="UniProtKB-KW"/>
</dbReference>
<dbReference type="SUPFAM" id="SSF55486">
    <property type="entry name" value="Metalloproteases ('zincins'), catalytic domain"/>
    <property type="match status" value="1"/>
</dbReference>
<gene>
    <name evidence="5" type="ORF">PH603_08120</name>
</gene>
<proteinExistence type="predicted"/>
<keyword evidence="6" id="KW-1185">Reference proteome</keyword>
<evidence type="ECO:0000313" key="6">
    <source>
        <dbReference type="Proteomes" id="UP001217500"/>
    </source>
</evidence>
<evidence type="ECO:0000256" key="2">
    <source>
        <dbReference type="SAM" id="SignalP"/>
    </source>
</evidence>
<protein>
    <submittedName>
        <fullName evidence="5">Zinc-dependent metalloprotease</fullName>
    </submittedName>
</protein>
<dbReference type="InterPro" id="IPR024079">
    <property type="entry name" value="MetalloPept_cat_dom_sf"/>
</dbReference>
<dbReference type="PANTHER" id="PTHR38478:SF1">
    <property type="entry name" value="ZINC DEPENDENT METALLOPROTEASE DOMAIN LIPOPROTEIN"/>
    <property type="match status" value="1"/>
</dbReference>
<evidence type="ECO:0000256" key="1">
    <source>
        <dbReference type="SAM" id="MobiDB-lite"/>
    </source>
</evidence>
<keyword evidence="2" id="KW-0732">Signal</keyword>
<evidence type="ECO:0000259" key="4">
    <source>
        <dbReference type="Pfam" id="PF17148"/>
    </source>
</evidence>
<dbReference type="InterPro" id="IPR033413">
    <property type="entry name" value="DUF5117"/>
</dbReference>
<sequence>MPVPRSLRSLLLHRTIGLALAACIGMPAAFADDPKPEKPPVDDPNPPKPAEPPKDEPPKPDEPKDEKPDEAKKDEKKAPPKKDENSDDKAEKKPKEPTNTIEARVKGQQKMEGLFPLYRDTKTGALRMEIAASQLNRDFIYVSQVSDGVVEGGHFRGQYRQKKVFRLIRRFDKIEIVESNPYFYYDEKSPLARSAGANVSPAVIDVMRIEAASGTGAERRFLVRADALFVDESFDPVKPPPLPGGANGGFSLGKLDKERSRVSLIRNYPENTAVVVDYVFVNPVPQNAGAGFEITDPRIVTVRVAHTLLAKPDDKFEPRLDDPRVGYFVDYQNDLTSTDITPWRDMISRWRLIKKDPEAPLSDPVKSIVWWIENTTPLELRPIIEKAALGWNKAFEAAGFTNVIVVKTQPDDADWDADDIRYNVIRWVASPQPPFSGYGPRFTNPLTGEILGADVILEYSTLAQLLQMRDVFEGDTAAAVWADPLPMTVETAKSDPRQMQAQCDVGTMLHQNLNYAMALSAVFDRPEDERKRLLEQTVAYLVTHEIGHTLGLTHNMMASQSLPYADAFKQAGGVKLGSVMDYPAINFAPPGKPQGDYFPTEPGAYDIWAIRFGYDPTVSDTAKRTALLARSTEKALAFANDADDMREPGKGIDPRINLNDLTDDAMRYAADRLALDRKALGEIAGRMVKPGESYQALRNAYLILTADMATQGRVISRYIGGVYVDKAVAGQKGAARPYTPVPMARQREAMKLLRDNIFAPEAFKVDASLLQQLGIERRGFFNFFGTDDPKPIARVANIQAGILYHLLHPVTLLRLTDSGLYGNEYPVVRMMTDLSEAIFDDDSRGSVNAYRQELQTLYVQFLMIVMEGGSHDYVSRAAALSNLRAIRNDMSRWRGDLATQTHRDHLAFLIDRILETDRS</sequence>
<reference evidence="5" key="1">
    <citation type="submission" date="2023-01" db="EMBL/GenBank/DDBJ databases">
        <title>The genome sequence of Kordiimonadaceae bacterium 6D33.</title>
        <authorList>
            <person name="Liu Y."/>
        </authorList>
    </citation>
    <scope>NUCLEOTIDE SEQUENCE</scope>
    <source>
        <strain evidence="5">6D33</strain>
    </source>
</reference>
<dbReference type="EMBL" id="CP116805">
    <property type="protein sequence ID" value="WCL55720.1"/>
    <property type="molecule type" value="Genomic_DNA"/>
</dbReference>
<accession>A0AAE9XUP0</accession>
<keyword evidence="5" id="KW-0378">Hydrolase</keyword>
<feature type="domain" description="DUF5117" evidence="4">
    <location>
        <begin position="158"/>
        <end position="355"/>
    </location>
</feature>
<dbReference type="CDD" id="cd04276">
    <property type="entry name" value="ZnMc_MMP_like_2"/>
    <property type="match status" value="1"/>
</dbReference>
<feature type="signal peptide" evidence="2">
    <location>
        <begin position="1"/>
        <end position="31"/>
    </location>
</feature>
<dbReference type="RefSeq" id="WP_289505577.1">
    <property type="nucleotide sequence ID" value="NZ_CP116805.1"/>
</dbReference>
<dbReference type="KEGG" id="gso:PH603_08120"/>
<keyword evidence="5" id="KW-0645">Protease</keyword>
<feature type="compositionally biased region" description="Basic and acidic residues" evidence="1">
    <location>
        <begin position="51"/>
        <end position="96"/>
    </location>
</feature>
<feature type="region of interest" description="Disordered" evidence="1">
    <location>
        <begin position="29"/>
        <end position="108"/>
    </location>
</feature>
<dbReference type="Pfam" id="PF16313">
    <property type="entry name" value="DUF4953"/>
    <property type="match status" value="1"/>
</dbReference>
<evidence type="ECO:0000259" key="3">
    <source>
        <dbReference type="Pfam" id="PF16313"/>
    </source>
</evidence>